<reference evidence="3 4" key="1">
    <citation type="journal article" date="2023" name="Nat. Commun.">
        <title>Origin of minicircular mitochondrial genomes in red algae.</title>
        <authorList>
            <person name="Lee Y."/>
            <person name="Cho C.H."/>
            <person name="Lee Y.M."/>
            <person name="Park S.I."/>
            <person name="Yang J.H."/>
            <person name="West J.A."/>
            <person name="Bhattacharya D."/>
            <person name="Yoon H.S."/>
        </authorList>
    </citation>
    <scope>NUCLEOTIDE SEQUENCE [LARGE SCALE GENOMIC DNA]</scope>
    <source>
        <strain evidence="3 4">CCMP1338</strain>
        <tissue evidence="3">Whole cell</tissue>
    </source>
</reference>
<dbReference type="GO" id="GO:0003676">
    <property type="term" value="F:nucleic acid binding"/>
    <property type="evidence" value="ECO:0007669"/>
    <property type="project" value="InterPro"/>
</dbReference>
<dbReference type="InterPro" id="IPR036867">
    <property type="entry name" value="R3H_dom_sf"/>
</dbReference>
<dbReference type="AlphaFoldDB" id="A0AAV8USK2"/>
<evidence type="ECO:0000313" key="3">
    <source>
        <dbReference type="EMBL" id="KAJ8904028.1"/>
    </source>
</evidence>
<proteinExistence type="predicted"/>
<name>A0AAV8USK2_9RHOD</name>
<gene>
    <name evidence="3" type="ORF">NDN08_000558</name>
</gene>
<feature type="domain" description="R3H-associated N-terminal" evidence="2">
    <location>
        <begin position="36"/>
        <end position="139"/>
    </location>
</feature>
<dbReference type="InterPro" id="IPR025952">
    <property type="entry name" value="R3H-assoc_dom"/>
</dbReference>
<sequence>MGFQEEFGQCGHCDGRKDQSRGHKKCFRSMGPKSPRTGTRRSQRFYNYMTLKGLSDPADFEDVESLKKLVQVETPSLFEDLLSSSESLSSLEDFLVITEEEQTNALAMDDFGSTTNDQAWHKPGSAGDQYSKIDRRVRGLISSRTECVLSVLADMEREVRLKIDQGLTLQLDDGMCRMVAHGLAQYYGMKSWSQDSADGTRLTILQPTCATVVASGTLFEYIAKRQNISLCY</sequence>
<dbReference type="SUPFAM" id="SSF82708">
    <property type="entry name" value="R3H domain"/>
    <property type="match status" value="1"/>
</dbReference>
<dbReference type="CDD" id="cd02325">
    <property type="entry name" value="R3H"/>
    <property type="match status" value="1"/>
</dbReference>
<dbReference type="InterPro" id="IPR039629">
    <property type="entry name" value="R3HDM4"/>
</dbReference>
<comment type="caution">
    <text evidence="3">The sequence shown here is derived from an EMBL/GenBank/DDBJ whole genome shotgun (WGS) entry which is preliminary data.</text>
</comment>
<evidence type="ECO:0000256" key="1">
    <source>
        <dbReference type="SAM" id="MobiDB-lite"/>
    </source>
</evidence>
<organism evidence="3 4">
    <name type="scientific">Rhodosorus marinus</name>
    <dbReference type="NCBI Taxonomy" id="101924"/>
    <lineage>
        <taxon>Eukaryota</taxon>
        <taxon>Rhodophyta</taxon>
        <taxon>Stylonematophyceae</taxon>
        <taxon>Stylonematales</taxon>
        <taxon>Stylonemataceae</taxon>
        <taxon>Rhodosorus</taxon>
    </lineage>
</organism>
<dbReference type="EMBL" id="JAMWBK010000006">
    <property type="protein sequence ID" value="KAJ8904028.1"/>
    <property type="molecule type" value="Genomic_DNA"/>
</dbReference>
<dbReference type="Pfam" id="PF13902">
    <property type="entry name" value="R3H-assoc"/>
    <property type="match status" value="1"/>
</dbReference>
<dbReference type="Proteomes" id="UP001157974">
    <property type="component" value="Unassembled WGS sequence"/>
</dbReference>
<keyword evidence="4" id="KW-1185">Reference proteome</keyword>
<dbReference type="PANTHER" id="PTHR32019:SF2">
    <property type="entry name" value="R3H DOMAIN-CONTAINING PROTEIN 4"/>
    <property type="match status" value="1"/>
</dbReference>
<evidence type="ECO:0000313" key="4">
    <source>
        <dbReference type="Proteomes" id="UP001157974"/>
    </source>
</evidence>
<dbReference type="PANTHER" id="PTHR32019">
    <property type="entry name" value="R3H DOMAIN-CONTAINING PROTEIN 4"/>
    <property type="match status" value="1"/>
</dbReference>
<evidence type="ECO:0000259" key="2">
    <source>
        <dbReference type="Pfam" id="PF13902"/>
    </source>
</evidence>
<protein>
    <recommendedName>
        <fullName evidence="2">R3H-associated N-terminal domain-containing protein</fullName>
    </recommendedName>
</protein>
<accession>A0AAV8USK2</accession>
<feature type="region of interest" description="Disordered" evidence="1">
    <location>
        <begin position="12"/>
        <end position="42"/>
    </location>
</feature>